<feature type="transmembrane region" description="Helical" evidence="6">
    <location>
        <begin position="154"/>
        <end position="187"/>
    </location>
</feature>
<dbReference type="AlphaFoldDB" id="A0A8J3X0U1"/>
<comment type="subcellular location">
    <subcellularLocation>
        <location evidence="1">Membrane</location>
        <topology evidence="1">Multi-pass membrane protein</topology>
    </subcellularLocation>
</comment>
<reference evidence="8" key="1">
    <citation type="submission" date="2021-01" db="EMBL/GenBank/DDBJ databases">
        <title>Whole genome shotgun sequence of Planosporangium mesophilum NBRC 109066.</title>
        <authorList>
            <person name="Komaki H."/>
            <person name="Tamura T."/>
        </authorList>
    </citation>
    <scope>NUCLEOTIDE SEQUENCE</scope>
    <source>
        <strain evidence="8">NBRC 109066</strain>
    </source>
</reference>
<keyword evidence="2 6" id="KW-0812">Transmembrane</keyword>
<evidence type="ECO:0000313" key="8">
    <source>
        <dbReference type="EMBL" id="GII23076.1"/>
    </source>
</evidence>
<evidence type="ECO:0000256" key="6">
    <source>
        <dbReference type="SAM" id="Phobius"/>
    </source>
</evidence>
<evidence type="ECO:0000256" key="1">
    <source>
        <dbReference type="ARBA" id="ARBA00004141"/>
    </source>
</evidence>
<gene>
    <name evidence="8" type="ORF">Pme01_26730</name>
</gene>
<dbReference type="GO" id="GO:0006874">
    <property type="term" value="P:intracellular calcium ion homeostasis"/>
    <property type="evidence" value="ECO:0007669"/>
    <property type="project" value="TreeGrafter"/>
</dbReference>
<evidence type="ECO:0000256" key="3">
    <source>
        <dbReference type="ARBA" id="ARBA00022989"/>
    </source>
</evidence>
<dbReference type="GO" id="GO:0005262">
    <property type="term" value="F:calcium channel activity"/>
    <property type="evidence" value="ECO:0007669"/>
    <property type="project" value="TreeGrafter"/>
</dbReference>
<feature type="transmembrane region" description="Helical" evidence="6">
    <location>
        <begin position="319"/>
        <end position="337"/>
    </location>
</feature>
<protein>
    <recommendedName>
        <fullName evidence="7">Sodium/calcium exchanger membrane region domain-containing protein</fullName>
    </recommendedName>
</protein>
<feature type="transmembrane region" description="Helical" evidence="6">
    <location>
        <begin position="74"/>
        <end position="96"/>
    </location>
</feature>
<keyword evidence="3 6" id="KW-1133">Transmembrane helix</keyword>
<evidence type="ECO:0000256" key="4">
    <source>
        <dbReference type="ARBA" id="ARBA00023136"/>
    </source>
</evidence>
<accession>A0A8J3X0U1</accession>
<dbReference type="Pfam" id="PF01699">
    <property type="entry name" value="Na_Ca_ex"/>
    <property type="match status" value="2"/>
</dbReference>
<evidence type="ECO:0000256" key="5">
    <source>
        <dbReference type="SAM" id="MobiDB-lite"/>
    </source>
</evidence>
<evidence type="ECO:0000256" key="2">
    <source>
        <dbReference type="ARBA" id="ARBA00022692"/>
    </source>
</evidence>
<dbReference type="InterPro" id="IPR004481">
    <property type="entry name" value="K/Na/Ca-exchanger"/>
</dbReference>
<comment type="caution">
    <text evidence="8">The sequence shown here is derived from an EMBL/GenBank/DDBJ whole genome shotgun (WGS) entry which is preliminary data.</text>
</comment>
<dbReference type="InterPro" id="IPR044880">
    <property type="entry name" value="NCX_ion-bd_dom_sf"/>
</dbReference>
<feature type="domain" description="Sodium/calcium exchanger membrane region" evidence="7">
    <location>
        <begin position="3"/>
        <end position="114"/>
    </location>
</feature>
<dbReference type="GO" id="GO:0008273">
    <property type="term" value="F:calcium, potassium:sodium antiporter activity"/>
    <property type="evidence" value="ECO:0007669"/>
    <property type="project" value="TreeGrafter"/>
</dbReference>
<dbReference type="GO" id="GO:0005886">
    <property type="term" value="C:plasma membrane"/>
    <property type="evidence" value="ECO:0007669"/>
    <property type="project" value="TreeGrafter"/>
</dbReference>
<dbReference type="PANTHER" id="PTHR10846:SF8">
    <property type="entry name" value="INNER MEMBRANE PROTEIN YRBG"/>
    <property type="match status" value="1"/>
</dbReference>
<keyword evidence="9" id="KW-1185">Reference proteome</keyword>
<feature type="transmembrane region" description="Helical" evidence="6">
    <location>
        <begin position="288"/>
        <end position="313"/>
    </location>
</feature>
<feature type="transmembrane region" description="Helical" evidence="6">
    <location>
        <begin position="219"/>
        <end position="241"/>
    </location>
</feature>
<organism evidence="8 9">
    <name type="scientific">Planosporangium mesophilum</name>
    <dbReference type="NCBI Taxonomy" id="689768"/>
    <lineage>
        <taxon>Bacteria</taxon>
        <taxon>Bacillati</taxon>
        <taxon>Actinomycetota</taxon>
        <taxon>Actinomycetes</taxon>
        <taxon>Micromonosporales</taxon>
        <taxon>Micromonosporaceae</taxon>
        <taxon>Planosporangium</taxon>
    </lineage>
</organism>
<name>A0A8J3X0U1_9ACTN</name>
<proteinExistence type="predicted"/>
<feature type="compositionally biased region" description="Gly residues" evidence="5">
    <location>
        <begin position="117"/>
        <end position="136"/>
    </location>
</feature>
<feature type="domain" description="Sodium/calcium exchanger membrane region" evidence="7">
    <location>
        <begin position="228"/>
        <end position="359"/>
    </location>
</feature>
<feature type="region of interest" description="Disordered" evidence="5">
    <location>
        <begin position="112"/>
        <end position="136"/>
    </location>
</feature>
<dbReference type="PANTHER" id="PTHR10846">
    <property type="entry name" value="SODIUM/POTASSIUM/CALCIUM EXCHANGER"/>
    <property type="match status" value="1"/>
</dbReference>
<feature type="transmembrane region" description="Helical" evidence="6">
    <location>
        <begin position="34"/>
        <end position="62"/>
    </location>
</feature>
<evidence type="ECO:0000259" key="7">
    <source>
        <dbReference type="Pfam" id="PF01699"/>
    </source>
</evidence>
<dbReference type="RefSeq" id="WP_168115695.1">
    <property type="nucleotide sequence ID" value="NZ_BOON01000024.1"/>
</dbReference>
<sequence>MIHFVLLIVCAAVIYLSCEWFVNAVEWLGQRLKVGPLAVGTILAAFGTALPESVVTFVAVVFGSGEAQKDIGVGAAMGGPLALATVAYGVTGVMMWTRRRKTAAARTAVPAMAGTTGSTGSGGSPGPAGVAGTGGSHLGDGIGDPGKLARDQRWFLAIFVVKVALGLVAFAFKPWLGLLFFAAYAVYFWREMRGGGEHGDGDGEELAPLLLQRRRAKPATWAVVTQTLATLVVIFGASQLFVHQLDAVGPMLGLSATVTALLLSPIATELPEIMNAIIWVRQGKTPLALANISGAMMIQATVPSGLGLLFTPWRFDSPLLLSGIATMVAIGYLLVLLRTRKFNAWTLSTAALFYAAFAACLVPILT</sequence>
<dbReference type="Proteomes" id="UP000599074">
    <property type="component" value="Unassembled WGS sequence"/>
</dbReference>
<dbReference type="Gene3D" id="1.20.1420.30">
    <property type="entry name" value="NCX, central ion-binding region"/>
    <property type="match status" value="2"/>
</dbReference>
<feature type="transmembrane region" description="Helical" evidence="6">
    <location>
        <begin position="344"/>
        <end position="365"/>
    </location>
</feature>
<dbReference type="EMBL" id="BOON01000024">
    <property type="protein sequence ID" value="GII23076.1"/>
    <property type="molecule type" value="Genomic_DNA"/>
</dbReference>
<evidence type="ECO:0000313" key="9">
    <source>
        <dbReference type="Proteomes" id="UP000599074"/>
    </source>
</evidence>
<dbReference type="InterPro" id="IPR004837">
    <property type="entry name" value="NaCa_Exmemb"/>
</dbReference>
<keyword evidence="4 6" id="KW-0472">Membrane</keyword>